<dbReference type="OrthoDB" id="8549922at2"/>
<dbReference type="Proteomes" id="UP000318590">
    <property type="component" value="Unassembled WGS sequence"/>
</dbReference>
<organism evidence="1 2">
    <name type="scientific">Palleronia caenipelagi</name>
    <dbReference type="NCBI Taxonomy" id="2489174"/>
    <lineage>
        <taxon>Bacteria</taxon>
        <taxon>Pseudomonadati</taxon>
        <taxon>Pseudomonadota</taxon>
        <taxon>Alphaproteobacteria</taxon>
        <taxon>Rhodobacterales</taxon>
        <taxon>Roseobacteraceae</taxon>
        <taxon>Palleronia</taxon>
    </lineage>
</organism>
<comment type="caution">
    <text evidence="1">The sequence shown here is derived from an EMBL/GenBank/DDBJ whole genome shotgun (WGS) entry which is preliminary data.</text>
</comment>
<proteinExistence type="predicted"/>
<evidence type="ECO:0000313" key="1">
    <source>
        <dbReference type="EMBL" id="TRD15998.1"/>
    </source>
</evidence>
<dbReference type="Gene3D" id="3.40.50.2000">
    <property type="entry name" value="Glycogen Phosphorylase B"/>
    <property type="match status" value="1"/>
</dbReference>
<sequence length="325" mass="35407">MDSEMTASIAFFASARSGLGHLQRIGNIGAALRACGYDGHLSLLCNAEADAVDLMTFDRVIVTPREQMSKVAGESGTTLAVSDMMIVPGIKHVGKHRVLILRETPAERLHRFFGGESCWNHVLVPNPSDHWRPPVDLMPPERVHPVGWIARRNCPRQRNDERIGVLLATGGGGTAETRASLYPMLSQILRLARGRTRFLVHQAVGPRARGEVLDEADALLDPGSRLDLLFRRADVVISTAGYNSVLELAGTDTPTLLVAIPRSYDDQQARVRQWGPRLGHGVEPGEEQAAANWLAEHVARPKRRSPVDLGPDGSVAAAKILCRLA</sequence>
<dbReference type="AlphaFoldDB" id="A0A547PPC8"/>
<dbReference type="SUPFAM" id="SSF53756">
    <property type="entry name" value="UDP-Glycosyltransferase/glycogen phosphorylase"/>
    <property type="match status" value="1"/>
</dbReference>
<keyword evidence="2" id="KW-1185">Reference proteome</keyword>
<gene>
    <name evidence="1" type="ORF">FEV53_14820</name>
</gene>
<reference evidence="1 2" key="1">
    <citation type="submission" date="2019-06" db="EMBL/GenBank/DDBJ databases">
        <title>Paenimaribius caenipelagi gen. nov., sp. nov., isolated from a tidal flat.</title>
        <authorList>
            <person name="Yoon J.-H."/>
        </authorList>
    </citation>
    <scope>NUCLEOTIDE SEQUENCE [LARGE SCALE GENOMIC DNA]</scope>
    <source>
        <strain evidence="1 2">JBTF-M29</strain>
    </source>
</reference>
<evidence type="ECO:0000313" key="2">
    <source>
        <dbReference type="Proteomes" id="UP000318590"/>
    </source>
</evidence>
<dbReference type="EMBL" id="VFSV01000032">
    <property type="protein sequence ID" value="TRD15998.1"/>
    <property type="molecule type" value="Genomic_DNA"/>
</dbReference>
<accession>A0A547PPC8</accession>
<name>A0A547PPC8_9RHOB</name>
<protein>
    <submittedName>
        <fullName evidence="1">Uncharacterized protein</fullName>
    </submittedName>
</protein>